<name>A0A6H1QU73_9PHYC</name>
<accession>A0A6H1QU73</accession>
<dbReference type="GO" id="GO:0006515">
    <property type="term" value="P:protein quality control for misfolded or incompletely synthesized proteins"/>
    <property type="evidence" value="ECO:0007669"/>
    <property type="project" value="TreeGrafter"/>
</dbReference>
<keyword evidence="4" id="KW-0645">Protease</keyword>
<dbReference type="GO" id="GO:0004252">
    <property type="term" value="F:serine-type endopeptidase activity"/>
    <property type="evidence" value="ECO:0007669"/>
    <property type="project" value="InterPro"/>
</dbReference>
<evidence type="ECO:0000313" key="4">
    <source>
        <dbReference type="EMBL" id="QIZ31229.1"/>
    </source>
</evidence>
<dbReference type="EMBL" id="MN688676">
    <property type="protein sequence ID" value="QIZ31229.1"/>
    <property type="molecule type" value="Genomic_DNA"/>
</dbReference>
<dbReference type="GO" id="GO:0004176">
    <property type="term" value="F:ATP-dependent peptidase activity"/>
    <property type="evidence" value="ECO:0007669"/>
    <property type="project" value="InterPro"/>
</dbReference>
<dbReference type="Pfam" id="PF00574">
    <property type="entry name" value="CLP_protease"/>
    <property type="match status" value="1"/>
</dbReference>
<dbReference type="InterPro" id="IPR029045">
    <property type="entry name" value="ClpP/crotonase-like_dom_sf"/>
</dbReference>
<organism evidence="4">
    <name type="scientific">Ostreococcus mediterraneus virus 2</name>
    <dbReference type="NCBI Taxonomy" id="2726183"/>
    <lineage>
        <taxon>Viruses</taxon>
        <taxon>Varidnaviria</taxon>
        <taxon>Bamfordvirae</taxon>
        <taxon>Nucleocytoviricota</taxon>
        <taxon>Megaviricetes</taxon>
        <taxon>Algavirales</taxon>
        <taxon>Phycodnaviridae</taxon>
        <taxon>Prasinovirus</taxon>
    </lineage>
</organism>
<protein>
    <submittedName>
        <fullName evidence="4">Clp protease</fullName>
    </submittedName>
</protein>
<sequence>MIEEEEPGVTKTIGNEIHFYGDITPENTLEFVESFRKLEIYLLKQKADLIGYEPEIRVNIMSDGGDIFSGFALKNVLEKSRVKVVTIAQGACCSAATFMFLGGSERRMGENAYLLIHQLTTEFWGKYQDLKSEMKSCDTFMTSLKKMYMSKTEIPEKKFKKLMKKDLFLSASKCLKYKIAHAID</sequence>
<dbReference type="InterPro" id="IPR023562">
    <property type="entry name" value="ClpP/TepA"/>
</dbReference>
<proteinExistence type="inferred from homology"/>
<evidence type="ECO:0000256" key="3">
    <source>
        <dbReference type="ARBA" id="ARBA00022801"/>
    </source>
</evidence>
<evidence type="ECO:0000256" key="2">
    <source>
        <dbReference type="ARBA" id="ARBA00022490"/>
    </source>
</evidence>
<dbReference type="GO" id="GO:0009368">
    <property type="term" value="C:endopeptidase Clp complex"/>
    <property type="evidence" value="ECO:0007669"/>
    <property type="project" value="TreeGrafter"/>
</dbReference>
<keyword evidence="3" id="KW-0378">Hydrolase</keyword>
<keyword evidence="2" id="KW-0963">Cytoplasm</keyword>
<evidence type="ECO:0000256" key="1">
    <source>
        <dbReference type="ARBA" id="ARBA00007039"/>
    </source>
</evidence>
<dbReference type="Gene3D" id="3.90.226.10">
    <property type="entry name" value="2-enoyl-CoA Hydratase, Chain A, domain 1"/>
    <property type="match status" value="1"/>
</dbReference>
<dbReference type="PANTHER" id="PTHR10381:SF70">
    <property type="entry name" value="ATP-DEPENDENT CLP PROTEASE PROTEOLYTIC SUBUNIT"/>
    <property type="match status" value="1"/>
</dbReference>
<comment type="similarity">
    <text evidence="1">Belongs to the peptidase S14 family.</text>
</comment>
<dbReference type="GO" id="GO:0051117">
    <property type="term" value="F:ATPase binding"/>
    <property type="evidence" value="ECO:0007669"/>
    <property type="project" value="TreeGrafter"/>
</dbReference>
<dbReference type="SUPFAM" id="SSF52096">
    <property type="entry name" value="ClpP/crotonase"/>
    <property type="match status" value="1"/>
</dbReference>
<dbReference type="PRINTS" id="PR00127">
    <property type="entry name" value="CLPPROTEASEP"/>
</dbReference>
<dbReference type="PANTHER" id="PTHR10381">
    <property type="entry name" value="ATP-DEPENDENT CLP PROTEASE PROTEOLYTIC SUBUNIT"/>
    <property type="match status" value="1"/>
</dbReference>
<dbReference type="InterPro" id="IPR001907">
    <property type="entry name" value="ClpP"/>
</dbReference>
<gene>
    <name evidence="4" type="ORF">orf00252</name>
</gene>
<reference evidence="4" key="1">
    <citation type="journal article" date="2020" name="Sci. Adv.">
        <title>Virus-host coexistence in phytoplankton through the genomic lens.</title>
        <authorList>
            <person name="Yau S."/>
            <person name="Krasovec M."/>
            <person name="Benites L.F."/>
            <person name="Rombauts S."/>
            <person name="Groussin M."/>
            <person name="Vancaester E."/>
            <person name="Aury J.M."/>
            <person name="Derelle E."/>
            <person name="Desdevises Y."/>
            <person name="Escande M.L."/>
            <person name="Grimsley N."/>
            <person name="Guy J."/>
            <person name="Moreau H."/>
            <person name="Sanchez-Brosseau S."/>
            <person name="van de Peer Y."/>
            <person name="Vandepoele K."/>
            <person name="Gourbiere S."/>
            <person name="Piganeau G."/>
        </authorList>
    </citation>
    <scope>NUCLEOTIDE SEQUENCE</scope>
    <source>
        <strain evidence="4">OmV2</strain>
    </source>
</reference>